<feature type="transmembrane region" description="Helical" evidence="1">
    <location>
        <begin position="285"/>
        <end position="311"/>
    </location>
</feature>
<feature type="transmembrane region" description="Helical" evidence="1">
    <location>
        <begin position="364"/>
        <end position="383"/>
    </location>
</feature>
<protein>
    <submittedName>
        <fullName evidence="3">Uncharacterized protein</fullName>
    </submittedName>
</protein>
<dbReference type="PANTHER" id="PTHR35043">
    <property type="entry name" value="TRANSCRIPTION FACTOR DOMAIN-CONTAINING PROTEIN"/>
    <property type="match status" value="1"/>
</dbReference>
<keyword evidence="1" id="KW-0472">Membrane</keyword>
<gene>
    <name evidence="3" type="ORF">B0H17DRAFT_1128804</name>
</gene>
<comment type="caution">
    <text evidence="3">The sequence shown here is derived from an EMBL/GenBank/DDBJ whole genome shotgun (WGS) entry which is preliminary data.</text>
</comment>
<feature type="chain" id="PRO_5042033235" evidence="2">
    <location>
        <begin position="18"/>
        <end position="408"/>
    </location>
</feature>
<keyword evidence="2" id="KW-0732">Signal</keyword>
<organism evidence="3 4">
    <name type="scientific">Mycena rosella</name>
    <name type="common">Pink bonnet</name>
    <name type="synonym">Agaricus rosellus</name>
    <dbReference type="NCBI Taxonomy" id="1033263"/>
    <lineage>
        <taxon>Eukaryota</taxon>
        <taxon>Fungi</taxon>
        <taxon>Dikarya</taxon>
        <taxon>Basidiomycota</taxon>
        <taxon>Agaricomycotina</taxon>
        <taxon>Agaricomycetes</taxon>
        <taxon>Agaricomycetidae</taxon>
        <taxon>Agaricales</taxon>
        <taxon>Marasmiineae</taxon>
        <taxon>Mycenaceae</taxon>
        <taxon>Mycena</taxon>
    </lineage>
</organism>
<evidence type="ECO:0000313" key="4">
    <source>
        <dbReference type="Proteomes" id="UP001221757"/>
    </source>
</evidence>
<dbReference type="EMBL" id="JARKIE010000020">
    <property type="protein sequence ID" value="KAJ7700388.1"/>
    <property type="molecule type" value="Genomic_DNA"/>
</dbReference>
<keyword evidence="1" id="KW-1133">Transmembrane helix</keyword>
<accession>A0AAD7DW64</accession>
<sequence length="408" mass="45674">MLLLFLFVQVFFRISTATQTLNLRAPVDSCDDINSCRKLFDITWGCLTTIFACTWLSMHPNVPPSDQRRLAHLWRRLRMMLIAAIAPELIVGFAARQFFMAWRFSKKFDSSISHGFFFSMGGFVSHLRRPVATIKQLEDPHLGSEYLSAICKVKAADITDKSKGDALSKAVALTQGLWFTTQCLARVHQHLPVTELEVATLAFAVVNVFVWLLWWEKPMNVEQPIPVGPAEEEQQVEPLAPPLNLAGRLLGAVTGGYSDQGYDPISSTAVPTFWSAEHRYQENDYFYNIAVLSEYLAGTIFGALHCAAWNADFPSAVEMWMWRYCSSFVTAFPAVVASLTALWVVVLAAGSVRVEKSLQIIGVNLYRLGVPIYLISRLFLMALPFTTLRALPPGAFIGVDWSVYVPHI</sequence>
<proteinExistence type="predicted"/>
<feature type="transmembrane region" description="Helical" evidence="1">
    <location>
        <begin position="79"/>
        <end position="99"/>
    </location>
</feature>
<evidence type="ECO:0000256" key="1">
    <source>
        <dbReference type="SAM" id="Phobius"/>
    </source>
</evidence>
<feature type="signal peptide" evidence="2">
    <location>
        <begin position="1"/>
        <end position="17"/>
    </location>
</feature>
<dbReference type="Proteomes" id="UP001221757">
    <property type="component" value="Unassembled WGS sequence"/>
</dbReference>
<keyword evidence="1" id="KW-0812">Transmembrane</keyword>
<dbReference type="AlphaFoldDB" id="A0AAD7DW64"/>
<evidence type="ECO:0000256" key="2">
    <source>
        <dbReference type="SAM" id="SignalP"/>
    </source>
</evidence>
<dbReference type="PANTHER" id="PTHR35043:SF7">
    <property type="entry name" value="TRANSCRIPTION FACTOR DOMAIN-CONTAINING PROTEIN"/>
    <property type="match status" value="1"/>
</dbReference>
<reference evidence="3" key="1">
    <citation type="submission" date="2023-03" db="EMBL/GenBank/DDBJ databases">
        <title>Massive genome expansion in bonnet fungi (Mycena s.s.) driven by repeated elements and novel gene families across ecological guilds.</title>
        <authorList>
            <consortium name="Lawrence Berkeley National Laboratory"/>
            <person name="Harder C.B."/>
            <person name="Miyauchi S."/>
            <person name="Viragh M."/>
            <person name="Kuo A."/>
            <person name="Thoen E."/>
            <person name="Andreopoulos B."/>
            <person name="Lu D."/>
            <person name="Skrede I."/>
            <person name="Drula E."/>
            <person name="Henrissat B."/>
            <person name="Morin E."/>
            <person name="Kohler A."/>
            <person name="Barry K."/>
            <person name="LaButti K."/>
            <person name="Morin E."/>
            <person name="Salamov A."/>
            <person name="Lipzen A."/>
            <person name="Mereny Z."/>
            <person name="Hegedus B."/>
            <person name="Baldrian P."/>
            <person name="Stursova M."/>
            <person name="Weitz H."/>
            <person name="Taylor A."/>
            <person name="Grigoriev I.V."/>
            <person name="Nagy L.G."/>
            <person name="Martin F."/>
            <person name="Kauserud H."/>
        </authorList>
    </citation>
    <scope>NUCLEOTIDE SEQUENCE</scope>
    <source>
        <strain evidence="3">CBHHK067</strain>
    </source>
</reference>
<keyword evidence="4" id="KW-1185">Reference proteome</keyword>
<feature type="transmembrane region" description="Helical" evidence="1">
    <location>
        <begin position="331"/>
        <end position="352"/>
    </location>
</feature>
<name>A0AAD7DW64_MYCRO</name>
<feature type="transmembrane region" description="Helical" evidence="1">
    <location>
        <begin position="198"/>
        <end position="215"/>
    </location>
</feature>
<evidence type="ECO:0000313" key="3">
    <source>
        <dbReference type="EMBL" id="KAJ7700388.1"/>
    </source>
</evidence>